<accession>A0A2T7BI38</accession>
<organism evidence="4 5">
    <name type="scientific">Chitinophaga parva</name>
    <dbReference type="NCBI Taxonomy" id="2169414"/>
    <lineage>
        <taxon>Bacteria</taxon>
        <taxon>Pseudomonadati</taxon>
        <taxon>Bacteroidota</taxon>
        <taxon>Chitinophagia</taxon>
        <taxon>Chitinophagales</taxon>
        <taxon>Chitinophagaceae</taxon>
        <taxon>Chitinophaga</taxon>
    </lineage>
</organism>
<dbReference type="InterPro" id="IPR027385">
    <property type="entry name" value="Beta-barrel_OMP"/>
</dbReference>
<name>A0A2T7BI38_9BACT</name>
<evidence type="ECO:0000313" key="4">
    <source>
        <dbReference type="EMBL" id="PUZ25934.1"/>
    </source>
</evidence>
<reference evidence="4 5" key="1">
    <citation type="submission" date="2018-04" db="EMBL/GenBank/DDBJ databases">
        <title>Chitinophaga fuyangensis sp. nov., isolated from soil in a chemical factory.</title>
        <authorList>
            <person name="Chen K."/>
        </authorList>
    </citation>
    <scope>NUCLEOTIDE SEQUENCE [LARGE SCALE GENOMIC DNA]</scope>
    <source>
        <strain evidence="4 5">LY-1</strain>
    </source>
</reference>
<keyword evidence="5" id="KW-1185">Reference proteome</keyword>
<feature type="domain" description="Outer membrane protein beta-barrel" evidence="3">
    <location>
        <begin position="8"/>
        <end position="180"/>
    </location>
</feature>
<evidence type="ECO:0000313" key="5">
    <source>
        <dbReference type="Proteomes" id="UP000244450"/>
    </source>
</evidence>
<evidence type="ECO:0000256" key="1">
    <source>
        <dbReference type="ARBA" id="ARBA00022729"/>
    </source>
</evidence>
<feature type="signal peptide" evidence="2">
    <location>
        <begin position="1"/>
        <end position="21"/>
    </location>
</feature>
<protein>
    <recommendedName>
        <fullName evidence="3">Outer membrane protein beta-barrel domain-containing protein</fullName>
    </recommendedName>
</protein>
<dbReference type="AlphaFoldDB" id="A0A2T7BI38"/>
<dbReference type="EMBL" id="QCYK01000002">
    <property type="protein sequence ID" value="PUZ25934.1"/>
    <property type="molecule type" value="Genomic_DNA"/>
</dbReference>
<dbReference type="Proteomes" id="UP000244450">
    <property type="component" value="Unassembled WGS sequence"/>
</dbReference>
<dbReference type="Pfam" id="PF13505">
    <property type="entry name" value="OMP_b-brl"/>
    <property type="match status" value="1"/>
</dbReference>
<dbReference type="RefSeq" id="WP_108687773.1">
    <property type="nucleotide sequence ID" value="NZ_QCYK01000002.1"/>
</dbReference>
<gene>
    <name evidence="4" type="ORF">DCC81_16960</name>
</gene>
<proteinExistence type="predicted"/>
<keyword evidence="1 2" id="KW-0732">Signal</keyword>
<evidence type="ECO:0000256" key="2">
    <source>
        <dbReference type="SAM" id="SignalP"/>
    </source>
</evidence>
<sequence length="199" mass="21978">MKQLFLLLAFAIAVLSTTAQQKKFSIGPYLDGALSFGELATINKAGYGGGARASFTLTPRFSLQLAAGYLHFKTAKGHDNVRIGDIIMDMDYPNPKINAIPVKLGLRYELPAPFYVQADAGAVIFLDNHFQDEFPGLHYNREDDTFYTLDNRYNKGATFTLAPAVGVHVSKSVAMDLRYEHWFAKTPAGFMALRAALSF</sequence>
<dbReference type="OrthoDB" id="668980at2"/>
<feature type="chain" id="PRO_5015425724" description="Outer membrane protein beta-barrel domain-containing protein" evidence="2">
    <location>
        <begin position="22"/>
        <end position="199"/>
    </location>
</feature>
<evidence type="ECO:0000259" key="3">
    <source>
        <dbReference type="Pfam" id="PF13505"/>
    </source>
</evidence>
<comment type="caution">
    <text evidence="4">The sequence shown here is derived from an EMBL/GenBank/DDBJ whole genome shotgun (WGS) entry which is preliminary data.</text>
</comment>